<evidence type="ECO:0000256" key="2">
    <source>
        <dbReference type="ARBA" id="ARBA00022705"/>
    </source>
</evidence>
<dbReference type="GO" id="GO:0006270">
    <property type="term" value="P:DNA replication initiation"/>
    <property type="evidence" value="ECO:0007669"/>
    <property type="project" value="TreeGrafter"/>
</dbReference>
<dbReference type="InterPro" id="IPR040498">
    <property type="entry name" value="PriA_CRR"/>
</dbReference>
<accession>A0A4R3L1Q9</accession>
<dbReference type="PANTHER" id="PTHR30580">
    <property type="entry name" value="PRIMOSOMAL PROTEIN N"/>
    <property type="match status" value="1"/>
</dbReference>
<gene>
    <name evidence="12" type="primary">priA</name>
    <name evidence="15" type="ORF">EDD58_10913</name>
</gene>
<dbReference type="Pfam" id="PF00270">
    <property type="entry name" value="DEAD"/>
    <property type="match status" value="1"/>
</dbReference>
<dbReference type="GO" id="GO:0016887">
    <property type="term" value="F:ATP hydrolysis activity"/>
    <property type="evidence" value="ECO:0007669"/>
    <property type="project" value="RHEA"/>
</dbReference>
<evidence type="ECO:0000256" key="11">
    <source>
        <dbReference type="ARBA" id="ARBA00048988"/>
    </source>
</evidence>
<dbReference type="SMART" id="SM00487">
    <property type="entry name" value="DEXDc"/>
    <property type="match status" value="1"/>
</dbReference>
<keyword evidence="8 12" id="KW-0067">ATP-binding</keyword>
<protein>
    <recommendedName>
        <fullName evidence="12">Replication restart protein PriA</fullName>
    </recommendedName>
    <alternativeName>
        <fullName evidence="12">ATP-dependent DNA helicase PriA</fullName>
        <ecNumber evidence="12">5.6.2.4</ecNumber>
    </alternativeName>
    <alternativeName>
        <fullName evidence="12">DNA 3'-5' helicase PriA</fullName>
    </alternativeName>
</protein>
<evidence type="ECO:0000259" key="13">
    <source>
        <dbReference type="PROSITE" id="PS51192"/>
    </source>
</evidence>
<comment type="subunit">
    <text evidence="12">Component of the replication restart primosome.</text>
</comment>
<keyword evidence="4 12" id="KW-0547">Nucleotide-binding</keyword>
<dbReference type="HAMAP" id="MF_00983">
    <property type="entry name" value="PriA"/>
    <property type="match status" value="1"/>
</dbReference>
<sequence length="814" mass="93077">MPTNHSIAEVIVDVPTSQTDRPFDYMIPDELKAEVQVGSRVQVPFGPRTVIGYVVNIKAESSNQRLKSIQDVLDILPPLTHELVELGHFMADEYICHTITALQSMIPAVLKGKYEKVIQLHPEDQSQEETLLTLSAHALFEQLRQTGECSWEEALRLPGIHRTLLQELKEAKKISWTEKVGDRVTKQKVIWVLPTDKQDLVKALEQCSPRATRQREILHFFMGRPEEISLPELLTQLQTTRSTVKRLVEQGWLCWEEREQYRDPFSSHMFTPSLPLPLTVEQQQAFDSMIQPIREHQFASILLHGVTGSGKTEIYLQTISEVLDDGREAIVLVPEISLTPQMVNRFKGRFGNQVAVLHSGLSSGERFDEWRKIRRGEVKVAIGARSAIFAPFQQLGLIIIDEEHESSYKQEENPKYHAREIAKWRAQFHQATLILGSATPALETYHAAQIGDCQRVTLLERVQGRPFPKMQIVDMREEMQKGNRSMFSTILKEELIRTVDRGEQVVLFLNRRGFSTFVMCRECGESLMCPHCDISLTYHHTNRSVRCHYCGYAESVPKNCPVCESQHIRYFGTGTQRVEEELGRSFPGLRVIRMDVDTTGRKGSHEKLLSAFGAGQADVLLGTQMIAKGLDFPKVTLVGVIAADTMLHLPDFRAAERTFQLITQVSGRAGRHEHPGKVVIQTYDVDHYSIQLAAKQQIERFYQQESQVRKRHRYPPFCGLVTILLSHPDRLILMKVGQEMGSLIQQRLPDNSDLLGPVPAPIPRIKDRYRLQILIKYDPTIEKTNWMKQLLKPLPVRFDDPQLRVSIDHETTRH</sequence>
<proteinExistence type="inferred from homology"/>
<dbReference type="GO" id="GO:1990077">
    <property type="term" value="C:primosome complex"/>
    <property type="evidence" value="ECO:0007669"/>
    <property type="project" value="UniProtKB-UniRule"/>
</dbReference>
<feature type="binding site" evidence="12">
    <location>
        <position position="550"/>
    </location>
    <ligand>
        <name>Zn(2+)</name>
        <dbReference type="ChEBI" id="CHEBI:29105"/>
        <label>2</label>
    </ligand>
</feature>
<evidence type="ECO:0000256" key="1">
    <source>
        <dbReference type="ARBA" id="ARBA00022515"/>
    </source>
</evidence>
<feature type="binding site" evidence="12">
    <location>
        <position position="520"/>
    </location>
    <ligand>
        <name>Zn(2+)</name>
        <dbReference type="ChEBI" id="CHEBI:29105"/>
        <label>1</label>
    </ligand>
</feature>
<evidence type="ECO:0000313" key="15">
    <source>
        <dbReference type="EMBL" id="TCS93072.1"/>
    </source>
</evidence>
<dbReference type="PANTHER" id="PTHR30580:SF0">
    <property type="entry name" value="PRIMOSOMAL PROTEIN N"/>
    <property type="match status" value="1"/>
</dbReference>
<dbReference type="Pfam" id="PF17764">
    <property type="entry name" value="PriA_3primeBD"/>
    <property type="match status" value="1"/>
</dbReference>
<dbReference type="GO" id="GO:0006310">
    <property type="term" value="P:DNA recombination"/>
    <property type="evidence" value="ECO:0007669"/>
    <property type="project" value="InterPro"/>
</dbReference>
<evidence type="ECO:0000256" key="7">
    <source>
        <dbReference type="ARBA" id="ARBA00022833"/>
    </source>
</evidence>
<dbReference type="InterPro" id="IPR042115">
    <property type="entry name" value="PriA_3primeBD_sf"/>
</dbReference>
<feature type="domain" description="Helicase ATP-binding" evidence="13">
    <location>
        <begin position="292"/>
        <end position="458"/>
    </location>
</feature>
<feature type="binding site" evidence="12">
    <location>
        <position position="563"/>
    </location>
    <ligand>
        <name>Zn(2+)</name>
        <dbReference type="ChEBI" id="CHEBI:29105"/>
        <label>1</label>
    </ligand>
</feature>
<dbReference type="GO" id="GO:0005524">
    <property type="term" value="F:ATP binding"/>
    <property type="evidence" value="ECO:0007669"/>
    <property type="project" value="UniProtKB-UniRule"/>
</dbReference>
<feature type="binding site" evidence="12">
    <location>
        <position position="529"/>
    </location>
    <ligand>
        <name>Zn(2+)</name>
        <dbReference type="ChEBI" id="CHEBI:29105"/>
        <label>2</label>
    </ligand>
</feature>
<evidence type="ECO:0000259" key="14">
    <source>
        <dbReference type="PROSITE" id="PS51194"/>
    </source>
</evidence>
<feature type="binding site" evidence="12">
    <location>
        <position position="523"/>
    </location>
    <ligand>
        <name>Zn(2+)</name>
        <dbReference type="ChEBI" id="CHEBI:29105"/>
        <label>1</label>
    </ligand>
</feature>
<keyword evidence="2 12" id="KW-0235">DNA replication</keyword>
<dbReference type="NCBIfam" id="NF004066">
    <property type="entry name" value="PRK05580.1-3"/>
    <property type="match status" value="1"/>
</dbReference>
<evidence type="ECO:0000256" key="8">
    <source>
        <dbReference type="ARBA" id="ARBA00022840"/>
    </source>
</evidence>
<feature type="binding site" evidence="12">
    <location>
        <position position="560"/>
    </location>
    <ligand>
        <name>Zn(2+)</name>
        <dbReference type="ChEBI" id="CHEBI:29105"/>
        <label>1</label>
    </ligand>
</feature>
<dbReference type="InterPro" id="IPR027417">
    <property type="entry name" value="P-loop_NTPase"/>
</dbReference>
<evidence type="ECO:0000256" key="6">
    <source>
        <dbReference type="ARBA" id="ARBA00022806"/>
    </source>
</evidence>
<dbReference type="GO" id="GO:0006302">
    <property type="term" value="P:double-strand break repair"/>
    <property type="evidence" value="ECO:0007669"/>
    <property type="project" value="InterPro"/>
</dbReference>
<keyword evidence="16" id="KW-1185">Reference proteome</keyword>
<dbReference type="FunFam" id="3.40.1440.60:FF:000001">
    <property type="entry name" value="Primosomal protein N"/>
    <property type="match status" value="1"/>
</dbReference>
<dbReference type="FunFam" id="3.40.50.300:FF:000489">
    <property type="entry name" value="Primosome assembly protein PriA"/>
    <property type="match status" value="1"/>
</dbReference>
<dbReference type="SMART" id="SM00490">
    <property type="entry name" value="HELICc"/>
    <property type="match status" value="1"/>
</dbReference>
<dbReference type="PROSITE" id="PS51192">
    <property type="entry name" value="HELICASE_ATP_BIND_1"/>
    <property type="match status" value="1"/>
</dbReference>
<dbReference type="Pfam" id="PF18074">
    <property type="entry name" value="PriA_C"/>
    <property type="match status" value="1"/>
</dbReference>
<comment type="catalytic activity">
    <reaction evidence="11 12">
        <text>ATP + H2O = ADP + phosphate + H(+)</text>
        <dbReference type="Rhea" id="RHEA:13065"/>
        <dbReference type="ChEBI" id="CHEBI:15377"/>
        <dbReference type="ChEBI" id="CHEBI:15378"/>
        <dbReference type="ChEBI" id="CHEBI:30616"/>
        <dbReference type="ChEBI" id="CHEBI:43474"/>
        <dbReference type="ChEBI" id="CHEBI:456216"/>
        <dbReference type="EC" id="5.6.2.4"/>
    </reaction>
</comment>
<dbReference type="InterPro" id="IPR014001">
    <property type="entry name" value="Helicase_ATP-bd"/>
</dbReference>
<keyword evidence="1 12" id="KW-0639">Primosome</keyword>
<dbReference type="OrthoDB" id="9759544at2"/>
<dbReference type="GO" id="GO:0008270">
    <property type="term" value="F:zinc ion binding"/>
    <property type="evidence" value="ECO:0007669"/>
    <property type="project" value="UniProtKB-UniRule"/>
</dbReference>
<dbReference type="Gene3D" id="3.40.1440.60">
    <property type="entry name" value="PriA, 3(prime) DNA-binding domain"/>
    <property type="match status" value="1"/>
</dbReference>
<dbReference type="Pfam" id="PF00271">
    <property type="entry name" value="Helicase_C"/>
    <property type="match status" value="1"/>
</dbReference>
<keyword evidence="7 12" id="KW-0862">Zinc</keyword>
<comment type="caution">
    <text evidence="15">The sequence shown here is derived from an EMBL/GenBank/DDBJ whole genome shotgun (WGS) entry which is preliminary data.</text>
</comment>
<dbReference type="InterPro" id="IPR011545">
    <property type="entry name" value="DEAD/DEAH_box_helicase_dom"/>
</dbReference>
<evidence type="ECO:0000256" key="9">
    <source>
        <dbReference type="ARBA" id="ARBA00023125"/>
    </source>
</evidence>
<dbReference type="PROSITE" id="PS51194">
    <property type="entry name" value="HELICASE_CTER"/>
    <property type="match status" value="1"/>
</dbReference>
<keyword evidence="5 12" id="KW-0378">Hydrolase</keyword>
<feature type="binding site" evidence="12">
    <location>
        <position position="547"/>
    </location>
    <ligand>
        <name>Zn(2+)</name>
        <dbReference type="ChEBI" id="CHEBI:29105"/>
        <label>2</label>
    </ligand>
</feature>
<dbReference type="SUPFAM" id="SSF52540">
    <property type="entry name" value="P-loop containing nucleoside triphosphate hydrolases"/>
    <property type="match status" value="2"/>
</dbReference>
<evidence type="ECO:0000256" key="10">
    <source>
        <dbReference type="ARBA" id="ARBA00023235"/>
    </source>
</evidence>
<evidence type="ECO:0000256" key="4">
    <source>
        <dbReference type="ARBA" id="ARBA00022741"/>
    </source>
</evidence>
<comment type="similarity">
    <text evidence="12">Belongs to the helicase family. PriA subfamily.</text>
</comment>
<feature type="binding site" evidence="12">
    <location>
        <position position="532"/>
    </location>
    <ligand>
        <name>Zn(2+)</name>
        <dbReference type="ChEBI" id="CHEBI:29105"/>
        <label>2</label>
    </ligand>
</feature>
<evidence type="ECO:0000313" key="16">
    <source>
        <dbReference type="Proteomes" id="UP000294937"/>
    </source>
</evidence>
<dbReference type="InterPro" id="IPR005259">
    <property type="entry name" value="PriA"/>
</dbReference>
<comment type="catalytic activity">
    <reaction evidence="12">
        <text>Couples ATP hydrolysis with the unwinding of duplex DNA by translocating in the 3'-5' direction.</text>
        <dbReference type="EC" id="5.6.2.4"/>
    </reaction>
</comment>
<dbReference type="InterPro" id="IPR041222">
    <property type="entry name" value="PriA_3primeBD"/>
</dbReference>
<dbReference type="GO" id="GO:0043138">
    <property type="term" value="F:3'-5' DNA helicase activity"/>
    <property type="evidence" value="ECO:0007669"/>
    <property type="project" value="UniProtKB-EC"/>
</dbReference>
<feature type="domain" description="Helicase C-terminal" evidence="14">
    <location>
        <begin position="555"/>
        <end position="709"/>
    </location>
</feature>
<dbReference type="InterPro" id="IPR041236">
    <property type="entry name" value="PriA_C"/>
</dbReference>
<dbReference type="EMBL" id="SMAG01000009">
    <property type="protein sequence ID" value="TCS93072.1"/>
    <property type="molecule type" value="Genomic_DNA"/>
</dbReference>
<dbReference type="Proteomes" id="UP000294937">
    <property type="component" value="Unassembled WGS sequence"/>
</dbReference>
<keyword evidence="6 12" id="KW-0347">Helicase</keyword>
<dbReference type="CDD" id="cd18804">
    <property type="entry name" value="SF2_C_priA"/>
    <property type="match status" value="1"/>
</dbReference>
<dbReference type="Pfam" id="PF18319">
    <property type="entry name" value="Zn_ribbon_PriA"/>
    <property type="match status" value="1"/>
</dbReference>
<comment type="function">
    <text evidence="12">Initiates the restart of stalled replication forks, which reloads the replicative helicase on sites other than the origin of replication. Recognizes and binds to abandoned replication forks and remodels them to uncover a helicase loading site. Promotes assembly of the primosome at these replication forks.</text>
</comment>
<dbReference type="RefSeq" id="WP_131926151.1">
    <property type="nucleotide sequence ID" value="NZ_SMAG01000009.1"/>
</dbReference>
<keyword evidence="9 12" id="KW-0238">DNA-binding</keyword>
<evidence type="ECO:0000256" key="5">
    <source>
        <dbReference type="ARBA" id="ARBA00022801"/>
    </source>
</evidence>
<dbReference type="EC" id="5.6.2.4" evidence="12"/>
<keyword evidence="3 12" id="KW-0479">Metal-binding</keyword>
<dbReference type="CDD" id="cd17929">
    <property type="entry name" value="DEXHc_priA"/>
    <property type="match status" value="1"/>
</dbReference>
<dbReference type="GO" id="GO:0006269">
    <property type="term" value="P:DNA replication, synthesis of primer"/>
    <property type="evidence" value="ECO:0007669"/>
    <property type="project" value="UniProtKB-KW"/>
</dbReference>
<dbReference type="InterPro" id="IPR001650">
    <property type="entry name" value="Helicase_C-like"/>
</dbReference>
<dbReference type="AlphaFoldDB" id="A0A4R3L1Q9"/>
<keyword evidence="10 12" id="KW-0413">Isomerase</keyword>
<organism evidence="15 16">
    <name type="scientific">Hazenella coriacea</name>
    <dbReference type="NCBI Taxonomy" id="1179467"/>
    <lineage>
        <taxon>Bacteria</taxon>
        <taxon>Bacillati</taxon>
        <taxon>Bacillota</taxon>
        <taxon>Bacilli</taxon>
        <taxon>Bacillales</taxon>
        <taxon>Thermoactinomycetaceae</taxon>
        <taxon>Hazenella</taxon>
    </lineage>
</organism>
<evidence type="ECO:0000256" key="12">
    <source>
        <dbReference type="HAMAP-Rule" id="MF_00983"/>
    </source>
</evidence>
<evidence type="ECO:0000256" key="3">
    <source>
        <dbReference type="ARBA" id="ARBA00022723"/>
    </source>
</evidence>
<comment type="cofactor">
    <cofactor evidence="12">
        <name>Zn(2+)</name>
        <dbReference type="ChEBI" id="CHEBI:29105"/>
    </cofactor>
    <text evidence="12">Binds 2 zinc ions per subunit.</text>
</comment>
<dbReference type="NCBIfam" id="TIGR00595">
    <property type="entry name" value="priA"/>
    <property type="match status" value="1"/>
</dbReference>
<name>A0A4R3L1Q9_9BACL</name>
<dbReference type="Gene3D" id="3.40.50.300">
    <property type="entry name" value="P-loop containing nucleotide triphosphate hydrolases"/>
    <property type="match status" value="2"/>
</dbReference>
<dbReference type="GO" id="GO:0003677">
    <property type="term" value="F:DNA binding"/>
    <property type="evidence" value="ECO:0007669"/>
    <property type="project" value="UniProtKB-UniRule"/>
</dbReference>
<reference evidence="15 16" key="1">
    <citation type="submission" date="2019-03" db="EMBL/GenBank/DDBJ databases">
        <title>Genomic Encyclopedia of Type Strains, Phase IV (KMG-IV): sequencing the most valuable type-strain genomes for metagenomic binning, comparative biology and taxonomic classification.</title>
        <authorList>
            <person name="Goeker M."/>
        </authorList>
    </citation>
    <scope>NUCLEOTIDE SEQUENCE [LARGE SCALE GENOMIC DNA]</scope>
    <source>
        <strain evidence="15 16">DSM 45707</strain>
    </source>
</reference>